<name>E4X3I1_OIKDI</name>
<dbReference type="GO" id="GO:0007097">
    <property type="term" value="P:nuclear migration"/>
    <property type="evidence" value="ECO:0007669"/>
    <property type="project" value="TreeGrafter"/>
</dbReference>
<accession>E4X3I1</accession>
<dbReference type="EMBL" id="FN653023">
    <property type="protein sequence ID" value="CBY18185.1"/>
    <property type="molecule type" value="Genomic_DNA"/>
</dbReference>
<protein>
    <recommendedName>
        <fullName evidence="4">Transforming acidic coiled-coil-containing protein C-terminal domain-containing protein</fullName>
    </recommendedName>
</protein>
<dbReference type="OrthoDB" id="10255048at2759"/>
<reference evidence="2" key="1">
    <citation type="journal article" date="2010" name="Science">
        <title>Plasticity of animal genome architecture unmasked by rapid evolution of a pelagic tunicate.</title>
        <authorList>
            <person name="Denoeud F."/>
            <person name="Henriet S."/>
            <person name="Mungpakdee S."/>
            <person name="Aury J.M."/>
            <person name="Da Silva C."/>
            <person name="Brinkmann H."/>
            <person name="Mikhaleva J."/>
            <person name="Olsen L.C."/>
            <person name="Jubin C."/>
            <person name="Canestro C."/>
            <person name="Bouquet J.M."/>
            <person name="Danks G."/>
            <person name="Poulain J."/>
            <person name="Campsteijn C."/>
            <person name="Adamski M."/>
            <person name="Cross I."/>
            <person name="Yadetie F."/>
            <person name="Muffato M."/>
            <person name="Louis A."/>
            <person name="Butcher S."/>
            <person name="Tsagkogeorga G."/>
            <person name="Konrad A."/>
            <person name="Singh S."/>
            <person name="Jensen M.F."/>
            <person name="Cong E.H."/>
            <person name="Eikeseth-Otteraa H."/>
            <person name="Noel B."/>
            <person name="Anthouard V."/>
            <person name="Porcel B.M."/>
            <person name="Kachouri-Lafond R."/>
            <person name="Nishino A."/>
            <person name="Ugolini M."/>
            <person name="Chourrout P."/>
            <person name="Nishida H."/>
            <person name="Aasland R."/>
            <person name="Huzurbazar S."/>
            <person name="Westhof E."/>
            <person name="Delsuc F."/>
            <person name="Lehrach H."/>
            <person name="Reinhardt R."/>
            <person name="Weissenbach J."/>
            <person name="Roy S.W."/>
            <person name="Artiguenave F."/>
            <person name="Postlethwait J.H."/>
            <person name="Manak J.R."/>
            <person name="Thompson E.M."/>
            <person name="Jaillon O."/>
            <person name="Du Pasquier L."/>
            <person name="Boudinot P."/>
            <person name="Liberles D.A."/>
            <person name="Volff J.N."/>
            <person name="Philippe H."/>
            <person name="Lenhard B."/>
            <person name="Roest Crollius H."/>
            <person name="Wincker P."/>
            <person name="Chourrout D."/>
        </authorList>
    </citation>
    <scope>NUCLEOTIDE SEQUENCE [LARGE SCALE GENOMIC DNA]</scope>
</reference>
<feature type="region of interest" description="Disordered" evidence="1">
    <location>
        <begin position="1"/>
        <end position="22"/>
    </location>
</feature>
<feature type="region of interest" description="Disordered" evidence="1">
    <location>
        <begin position="357"/>
        <end position="379"/>
    </location>
</feature>
<dbReference type="AlphaFoldDB" id="E4X3I1"/>
<dbReference type="GO" id="GO:0005737">
    <property type="term" value="C:cytoplasm"/>
    <property type="evidence" value="ECO:0007669"/>
    <property type="project" value="TreeGrafter"/>
</dbReference>
<dbReference type="InParanoid" id="E4X3I1"/>
<feature type="compositionally biased region" description="Basic and acidic residues" evidence="1">
    <location>
        <begin position="668"/>
        <end position="678"/>
    </location>
</feature>
<organism evidence="2">
    <name type="scientific">Oikopleura dioica</name>
    <name type="common">Tunicate</name>
    <dbReference type="NCBI Taxonomy" id="34765"/>
    <lineage>
        <taxon>Eukaryota</taxon>
        <taxon>Metazoa</taxon>
        <taxon>Chordata</taxon>
        <taxon>Tunicata</taxon>
        <taxon>Appendicularia</taxon>
        <taxon>Copelata</taxon>
        <taxon>Oikopleuridae</taxon>
        <taxon>Oikopleura</taxon>
    </lineage>
</organism>
<evidence type="ECO:0008006" key="4">
    <source>
        <dbReference type="Google" id="ProtNLM"/>
    </source>
</evidence>
<feature type="region of interest" description="Disordered" evidence="1">
    <location>
        <begin position="70"/>
        <end position="108"/>
    </location>
</feature>
<sequence length="707" mass="77624">MKDSERENSRSPAIGDDSLLDGSMMDATCLNDTAILDQTSVQGVETFKIPSNPANMTVIEEDEEISIKIRSSAKKLRTPASSKSNSVKEDSNVSVQNPNFEERDSMEETLLKPSAVTLLEVESTDFEETIGFANEEPSTVNEVTDSVYATALTTPVEEAHTFAEKIAEKTQVESETPPAPEQAVSPAEPAPTAQQEEELPLPSKGAYTVDLDKFDDPNFNPFESKKAMRNSPDLLDEVPASKVNYSVNLDKLDDPNFNPFESKKAMQNSPTPDHPSNQTLDASTEANKTIEITAEPSQKVTPANETHEINSSETHEVSLPSSDVNTTVVIESKRMSMDNQNAAVKKFELKLDSYETPTDTIESLPPVIEPESEPQIPDSETMDISAMSVDEEVANISQEAEQMQESEAMDISAISVEEELPIPPKGAYSVDYDKFDDPNFNPFETKKAMQNSPPPGEEALPVPKGAYTVALDKFDDPNFNPFESKRAMANSPVEKPTIKPPQELQEPVVPAHESTPDNTVEDGYNKTFTLEKEDVPKESSAEGFDVLNQTFTPPKRAPPKLGQRKKTSPTKKKSPPKPKAEPKAEPEAVNDVPLPTKGAYGFDLDKSDDPNFNPFESKKAMSNSPPPGEEAIKPAPSGYTMDFDKLDDPNFNPFESKGPKITSSPPPQKEESQKKEESEPVPSANDEELLNVTFDAPKELFSFIIQS</sequence>
<feature type="compositionally biased region" description="Polar residues" evidence="1">
    <location>
        <begin position="295"/>
        <end position="304"/>
    </location>
</feature>
<proteinExistence type="predicted"/>
<evidence type="ECO:0000313" key="3">
    <source>
        <dbReference type="Proteomes" id="UP000001307"/>
    </source>
</evidence>
<feature type="compositionally biased region" description="Polar residues" evidence="1">
    <location>
        <begin position="265"/>
        <end position="287"/>
    </location>
</feature>
<feature type="compositionally biased region" description="Basic and acidic residues" evidence="1">
    <location>
        <begin position="305"/>
        <end position="316"/>
    </location>
</feature>
<feature type="region of interest" description="Disordered" evidence="1">
    <location>
        <begin position="168"/>
        <end position="324"/>
    </location>
</feature>
<evidence type="ECO:0000313" key="2">
    <source>
        <dbReference type="EMBL" id="CBY18185.1"/>
    </source>
</evidence>
<feature type="compositionally biased region" description="Basic and acidic residues" evidence="1">
    <location>
        <begin position="529"/>
        <end position="540"/>
    </location>
</feature>
<gene>
    <name evidence="2" type="ORF">GSOID_T00017822001</name>
</gene>
<dbReference type="Proteomes" id="UP000001307">
    <property type="component" value="Unassembled WGS sequence"/>
</dbReference>
<dbReference type="InterPro" id="IPR039915">
    <property type="entry name" value="TACC"/>
</dbReference>
<feature type="compositionally biased region" description="Basic residues" evidence="1">
    <location>
        <begin position="562"/>
        <end position="576"/>
    </location>
</feature>
<dbReference type="GO" id="GO:0007052">
    <property type="term" value="P:mitotic spindle organization"/>
    <property type="evidence" value="ECO:0007669"/>
    <property type="project" value="InterPro"/>
</dbReference>
<dbReference type="PANTHER" id="PTHR13924">
    <property type="entry name" value="TRANSFORMING ACIDIC COILED-COIL CONTAINING PROTEIN 1/2"/>
    <property type="match status" value="1"/>
</dbReference>
<evidence type="ECO:0000256" key="1">
    <source>
        <dbReference type="SAM" id="MobiDB-lite"/>
    </source>
</evidence>
<dbReference type="PANTHER" id="PTHR13924:SF10">
    <property type="entry name" value="TRANSFORMING ACIDIC COILED-COIL PROTEIN, ISOFORM K"/>
    <property type="match status" value="1"/>
</dbReference>
<feature type="region of interest" description="Disordered" evidence="1">
    <location>
        <begin position="439"/>
        <end position="464"/>
    </location>
</feature>
<keyword evidence="3" id="KW-1185">Reference proteome</keyword>
<feature type="region of interest" description="Disordered" evidence="1">
    <location>
        <begin position="478"/>
        <end position="688"/>
    </location>
</feature>